<dbReference type="AlphaFoldDB" id="A0AAV7XAU7"/>
<keyword evidence="2" id="KW-1185">Reference proteome</keyword>
<evidence type="ECO:0000313" key="1">
    <source>
        <dbReference type="EMBL" id="KAJ1523110.1"/>
    </source>
</evidence>
<proteinExistence type="predicted"/>
<gene>
    <name evidence="1" type="ORF">ONE63_001003</name>
</gene>
<protein>
    <submittedName>
        <fullName evidence="1">Uncharacterized protein</fullName>
    </submittedName>
</protein>
<sequence length="190" mass="20920">MSFGRLAALADGDGVRVMQQLSDPEALAQFEALTCGRQLDADWMGHVVLAKLCAVQYQPLVVKLFCRVCRKQFLDQLVLHVVQMGAAAAAADFYRDFCCLCDGVVRLVPALACDKVESMVWIAEQKLAQLPEFDGVDSVRKELALVVMKLAVEKERLQAAAGSQQQAGSEAGRARSNARKFRFDNQAHYV</sequence>
<dbReference type="EMBL" id="JAPTSV010000010">
    <property type="protein sequence ID" value="KAJ1523110.1"/>
    <property type="molecule type" value="Genomic_DNA"/>
</dbReference>
<organism evidence="1 2">
    <name type="scientific">Megalurothrips usitatus</name>
    <name type="common">bean blossom thrips</name>
    <dbReference type="NCBI Taxonomy" id="439358"/>
    <lineage>
        <taxon>Eukaryota</taxon>
        <taxon>Metazoa</taxon>
        <taxon>Ecdysozoa</taxon>
        <taxon>Arthropoda</taxon>
        <taxon>Hexapoda</taxon>
        <taxon>Insecta</taxon>
        <taxon>Pterygota</taxon>
        <taxon>Neoptera</taxon>
        <taxon>Paraneoptera</taxon>
        <taxon>Thysanoptera</taxon>
        <taxon>Terebrantia</taxon>
        <taxon>Thripoidea</taxon>
        <taxon>Thripidae</taxon>
        <taxon>Megalurothrips</taxon>
    </lineage>
</organism>
<name>A0AAV7XAU7_9NEOP</name>
<comment type="caution">
    <text evidence="1">The sequence shown here is derived from an EMBL/GenBank/DDBJ whole genome shotgun (WGS) entry which is preliminary data.</text>
</comment>
<evidence type="ECO:0000313" key="2">
    <source>
        <dbReference type="Proteomes" id="UP001075354"/>
    </source>
</evidence>
<reference evidence="1" key="1">
    <citation type="submission" date="2022-12" db="EMBL/GenBank/DDBJ databases">
        <title>Chromosome-level genome assembly of the bean flower thrips Megalurothrips usitatus.</title>
        <authorList>
            <person name="Ma L."/>
            <person name="Liu Q."/>
            <person name="Li H."/>
            <person name="Cai W."/>
        </authorList>
    </citation>
    <scope>NUCLEOTIDE SEQUENCE</scope>
    <source>
        <strain evidence="1">Cailab_2022a</strain>
    </source>
</reference>
<accession>A0AAV7XAU7</accession>
<dbReference type="Proteomes" id="UP001075354">
    <property type="component" value="Chromosome 10"/>
</dbReference>